<comment type="subcellular location">
    <subcellularLocation>
        <location evidence="1">Nucleus</location>
    </subcellularLocation>
</comment>
<dbReference type="OrthoDB" id="2563500at2759"/>
<dbReference type="STRING" id="454130.A0A0U5GGI2"/>
<organism evidence="9 10">
    <name type="scientific">Aspergillus calidoustus</name>
    <dbReference type="NCBI Taxonomy" id="454130"/>
    <lineage>
        <taxon>Eukaryota</taxon>
        <taxon>Fungi</taxon>
        <taxon>Dikarya</taxon>
        <taxon>Ascomycota</taxon>
        <taxon>Pezizomycotina</taxon>
        <taxon>Eurotiomycetes</taxon>
        <taxon>Eurotiomycetidae</taxon>
        <taxon>Eurotiales</taxon>
        <taxon>Aspergillaceae</taxon>
        <taxon>Aspergillus</taxon>
        <taxon>Aspergillus subgen. Nidulantes</taxon>
    </lineage>
</organism>
<dbReference type="InterPro" id="IPR007219">
    <property type="entry name" value="XnlR_reg_dom"/>
</dbReference>
<dbReference type="SUPFAM" id="SSF57701">
    <property type="entry name" value="Zn2/Cys6 DNA-binding domain"/>
    <property type="match status" value="2"/>
</dbReference>
<dbReference type="GO" id="GO:0005634">
    <property type="term" value="C:nucleus"/>
    <property type="evidence" value="ECO:0007669"/>
    <property type="project" value="UniProtKB-SubCell"/>
</dbReference>
<evidence type="ECO:0000313" key="9">
    <source>
        <dbReference type="EMBL" id="CEL10487.1"/>
    </source>
</evidence>
<protein>
    <recommendedName>
        <fullName evidence="8">Zn(2)-C6 fungal-type domain-containing protein</fullName>
    </recommendedName>
</protein>
<name>A0A0U5GGI2_ASPCI</name>
<keyword evidence="4" id="KW-0238">DNA-binding</keyword>
<sequence length="746" mass="83531">METTRRMNRRSRSGCYTCRARKVKCDERPNGCANCERLRLDCFRYRQSSPSLPSSRPKSRRTFRSCTECRVGRAKCSGDRPACSRCRDKASECRYGDGGEPAWRRRLSSVSGIAHTADDPRGANSAQPGGEAEAPALTWLTSTCLPHKAKVSVLVENYFAHIHPIRCFAFLHRPSFLRRVDEEISPSSSPSALLYIICALGAQFYALEYSTVTQALPPKFILRAGHRWAEKAYSMILQELDKISIDNLMATQLLYDYALRVNNFAQAFMLGGLTARMAQALQINLEYSTDVLCQETGRNLSVPEREARRRLMWSCFVTDALLGSGVDQLTLIEERDIKIQLPCNEQRFIQEVPCITRTLSGSLLSFIRPDSIPPNPEENMGIMACFIQHIRIRKQVLRYIKHLDTAISPWLPNSEFAILDQACTDWYNSLPPNLQFVESTIYTRKASSQLGALVLLHCSHHQTLCDLYRLGAPALFKLRSAIGFPPEQGGYLQDMRWKLFRAAKELAIIIGKAECHGPHNLSDTWLPTITYDSSRIMLYYLTQLIDPREQDSKDLVVQTIPYLQSNIRALKAMQALNATSESLAHAAETMLHRLGSEAEIADQSRSTNIVPDEPYPPDPDDVAGRQSPPGTPAQSAPDYVLNPLTIYRMARRTIPERHAPERIASTSSAIEGNSAVANDISPPTLTEADELMLFTSDLGWTWQPAETTIGSGLDHTGLHPWIGGMGIQNNWSEAGGLWGHHFPFGT</sequence>
<keyword evidence="3" id="KW-0805">Transcription regulation</keyword>
<dbReference type="InterPro" id="IPR036864">
    <property type="entry name" value="Zn2-C6_fun-type_DNA-bd_sf"/>
</dbReference>
<reference evidence="10" key="1">
    <citation type="journal article" date="2016" name="Genome Announc.">
        <title>Draft genome sequences of fungus Aspergillus calidoustus.</title>
        <authorList>
            <person name="Horn F."/>
            <person name="Linde J."/>
            <person name="Mattern D.J."/>
            <person name="Walther G."/>
            <person name="Guthke R."/>
            <person name="Scherlach K."/>
            <person name="Martin K."/>
            <person name="Brakhage A.A."/>
            <person name="Petzke L."/>
            <person name="Valiante V."/>
        </authorList>
    </citation>
    <scope>NUCLEOTIDE SEQUENCE [LARGE SCALE GENOMIC DNA]</scope>
    <source>
        <strain evidence="10">SF006504</strain>
    </source>
</reference>
<dbReference type="Proteomes" id="UP000054771">
    <property type="component" value="Unassembled WGS sequence"/>
</dbReference>
<dbReference type="SMART" id="SM00906">
    <property type="entry name" value="Fungal_trans"/>
    <property type="match status" value="1"/>
</dbReference>
<dbReference type="Pfam" id="PF04082">
    <property type="entry name" value="Fungal_trans"/>
    <property type="match status" value="1"/>
</dbReference>
<dbReference type="Pfam" id="PF00172">
    <property type="entry name" value="Zn_clus"/>
    <property type="match status" value="2"/>
</dbReference>
<dbReference type="OMA" id="YNTDILC"/>
<proteinExistence type="predicted"/>
<keyword evidence="10" id="KW-1185">Reference proteome</keyword>
<evidence type="ECO:0000256" key="5">
    <source>
        <dbReference type="ARBA" id="ARBA00023163"/>
    </source>
</evidence>
<dbReference type="PANTHER" id="PTHR47338:SF7">
    <property type="entry name" value="ZN(II)2CYS6 TRANSCRIPTION FACTOR (EUROFUNG)"/>
    <property type="match status" value="1"/>
</dbReference>
<dbReference type="GO" id="GO:0000981">
    <property type="term" value="F:DNA-binding transcription factor activity, RNA polymerase II-specific"/>
    <property type="evidence" value="ECO:0007669"/>
    <property type="project" value="InterPro"/>
</dbReference>
<feature type="domain" description="Zn(2)-C6 fungal-type" evidence="8">
    <location>
        <begin position="14"/>
        <end position="42"/>
    </location>
</feature>
<dbReference type="EMBL" id="CDMC01000019">
    <property type="protein sequence ID" value="CEL10487.1"/>
    <property type="molecule type" value="Genomic_DNA"/>
</dbReference>
<keyword evidence="6" id="KW-0539">Nucleus</keyword>
<evidence type="ECO:0000256" key="7">
    <source>
        <dbReference type="SAM" id="MobiDB-lite"/>
    </source>
</evidence>
<feature type="domain" description="Zn(2)-C6 fungal-type" evidence="8">
    <location>
        <begin position="65"/>
        <end position="95"/>
    </location>
</feature>
<dbReference type="GO" id="GO:0003677">
    <property type="term" value="F:DNA binding"/>
    <property type="evidence" value="ECO:0007669"/>
    <property type="project" value="UniProtKB-KW"/>
</dbReference>
<dbReference type="InterPro" id="IPR050815">
    <property type="entry name" value="TF_fung"/>
</dbReference>
<evidence type="ECO:0000256" key="1">
    <source>
        <dbReference type="ARBA" id="ARBA00004123"/>
    </source>
</evidence>
<dbReference type="GO" id="GO:0006351">
    <property type="term" value="P:DNA-templated transcription"/>
    <property type="evidence" value="ECO:0007669"/>
    <property type="project" value="InterPro"/>
</dbReference>
<evidence type="ECO:0000256" key="4">
    <source>
        <dbReference type="ARBA" id="ARBA00023125"/>
    </source>
</evidence>
<keyword evidence="2" id="KW-0479">Metal-binding</keyword>
<dbReference type="Gene3D" id="4.10.240.10">
    <property type="entry name" value="Zn(2)-C6 fungal-type DNA-binding domain"/>
    <property type="match status" value="2"/>
</dbReference>
<accession>A0A0U5GGI2</accession>
<dbReference type="CDD" id="cd12148">
    <property type="entry name" value="fungal_TF_MHR"/>
    <property type="match status" value="1"/>
</dbReference>
<dbReference type="CDD" id="cd00067">
    <property type="entry name" value="GAL4"/>
    <property type="match status" value="2"/>
</dbReference>
<dbReference type="AlphaFoldDB" id="A0A0U5GGI2"/>
<evidence type="ECO:0000256" key="6">
    <source>
        <dbReference type="ARBA" id="ARBA00023242"/>
    </source>
</evidence>
<dbReference type="InterPro" id="IPR001138">
    <property type="entry name" value="Zn2Cys6_DnaBD"/>
</dbReference>
<dbReference type="SMART" id="SM00066">
    <property type="entry name" value="GAL4"/>
    <property type="match status" value="2"/>
</dbReference>
<dbReference type="GO" id="GO:0008270">
    <property type="term" value="F:zinc ion binding"/>
    <property type="evidence" value="ECO:0007669"/>
    <property type="project" value="InterPro"/>
</dbReference>
<evidence type="ECO:0000256" key="2">
    <source>
        <dbReference type="ARBA" id="ARBA00022723"/>
    </source>
</evidence>
<dbReference type="PROSITE" id="PS50048">
    <property type="entry name" value="ZN2_CY6_FUNGAL_2"/>
    <property type="match status" value="2"/>
</dbReference>
<dbReference type="PROSITE" id="PS00463">
    <property type="entry name" value="ZN2_CY6_FUNGAL_1"/>
    <property type="match status" value="2"/>
</dbReference>
<evidence type="ECO:0000313" key="10">
    <source>
        <dbReference type="Proteomes" id="UP000054771"/>
    </source>
</evidence>
<gene>
    <name evidence="9" type="ORF">ASPCAL13606</name>
</gene>
<evidence type="ECO:0000256" key="3">
    <source>
        <dbReference type="ARBA" id="ARBA00023015"/>
    </source>
</evidence>
<dbReference type="PANTHER" id="PTHR47338">
    <property type="entry name" value="ZN(II)2CYS6 TRANSCRIPTION FACTOR (EUROFUNG)-RELATED"/>
    <property type="match status" value="1"/>
</dbReference>
<keyword evidence="5" id="KW-0804">Transcription</keyword>
<evidence type="ECO:0000259" key="8">
    <source>
        <dbReference type="PROSITE" id="PS50048"/>
    </source>
</evidence>
<feature type="region of interest" description="Disordered" evidence="7">
    <location>
        <begin position="598"/>
        <end position="638"/>
    </location>
</feature>